<reference evidence="1 2" key="1">
    <citation type="submission" date="2019-08" db="EMBL/GenBank/DDBJ databases">
        <authorList>
            <person name="Grouzdev D."/>
            <person name="Tikhonova E."/>
            <person name="Kravchenko I."/>
        </authorList>
    </citation>
    <scope>NUCLEOTIDE SEQUENCE [LARGE SCALE GENOMIC DNA]</scope>
    <source>
        <strain evidence="1 2">59b</strain>
    </source>
</reference>
<proteinExistence type="predicted"/>
<dbReference type="RefSeq" id="WP_149233917.1">
    <property type="nucleotide sequence ID" value="NZ_JALJXJ010000015.1"/>
</dbReference>
<accession>A0A5A9GEY4</accession>
<comment type="caution">
    <text evidence="1">The sequence shown here is derived from an EMBL/GenBank/DDBJ whole genome shotgun (WGS) entry which is preliminary data.</text>
</comment>
<protein>
    <submittedName>
        <fullName evidence="1">Uncharacterized protein</fullName>
    </submittedName>
</protein>
<evidence type="ECO:0000313" key="1">
    <source>
        <dbReference type="EMBL" id="KAA0592923.1"/>
    </source>
</evidence>
<evidence type="ECO:0000313" key="2">
    <source>
        <dbReference type="Proteomes" id="UP000324927"/>
    </source>
</evidence>
<dbReference type="Proteomes" id="UP000324927">
    <property type="component" value="Unassembled WGS sequence"/>
</dbReference>
<dbReference type="AlphaFoldDB" id="A0A5A9GEY4"/>
<dbReference type="EMBL" id="VTTN01000013">
    <property type="protein sequence ID" value="KAA0592923.1"/>
    <property type="molecule type" value="Genomic_DNA"/>
</dbReference>
<name>A0A5A9GEY4_AZOLI</name>
<organism evidence="1 2">
    <name type="scientific">Azospirillum lipoferum</name>
    <dbReference type="NCBI Taxonomy" id="193"/>
    <lineage>
        <taxon>Bacteria</taxon>
        <taxon>Pseudomonadati</taxon>
        <taxon>Pseudomonadota</taxon>
        <taxon>Alphaproteobacteria</taxon>
        <taxon>Rhodospirillales</taxon>
        <taxon>Azospirillaceae</taxon>
        <taxon>Azospirillum</taxon>
    </lineage>
</organism>
<sequence>MKGLPMSASVQQQIATIWNEMKEKVQQLDLANHTQSDFITGVIEQIGRNYSDMADIFESTKSGLIKIRDATPVGNREDVNIDGIILQLEKIAEKRKLEENQVRELFEKEIVSGFSPRLAKIIKIHEGGSGAS</sequence>
<gene>
    <name evidence="1" type="ORF">FZ942_25685</name>
</gene>
<keyword evidence="2" id="KW-1185">Reference proteome</keyword>